<keyword evidence="1" id="KW-0472">Membrane</keyword>
<sequence>MIKYAFSRLKERKYIVQGAIFFILFLFIYSILDYLNYRESSNKLSIYLLLVNIILNILMSTASMLLLNLSTIMVELKTGGDNTSSFSFISVLIGIFTYGCTSCVIAFLSVLGITFTPTIFPLINIGNGILYKLLSFLFLIIGFTIVLTNISKGKCKVNLKKQKAKV</sequence>
<dbReference type="EMBL" id="LR215048">
    <property type="protein sequence ID" value="VEU81143.1"/>
    <property type="molecule type" value="Genomic_DNA"/>
</dbReference>
<protein>
    <submittedName>
        <fullName evidence="2">Uncharacterized protein</fullName>
    </submittedName>
</protein>
<feature type="transmembrane region" description="Helical" evidence="1">
    <location>
        <begin position="88"/>
        <end position="109"/>
    </location>
</feature>
<keyword evidence="1" id="KW-1133">Transmembrane helix</keyword>
<keyword evidence="1" id="KW-0812">Transmembrane</keyword>
<dbReference type="AlphaFoldDB" id="A0A449BFC0"/>
<evidence type="ECO:0000256" key="1">
    <source>
        <dbReference type="SAM" id="Phobius"/>
    </source>
</evidence>
<evidence type="ECO:0000313" key="2">
    <source>
        <dbReference type="EMBL" id="VEU81143.1"/>
    </source>
</evidence>
<dbReference type="RefSeq" id="WP_026390274.1">
    <property type="nucleotide sequence ID" value="NZ_LR215048.1"/>
</dbReference>
<feature type="transmembrane region" description="Helical" evidence="1">
    <location>
        <begin position="14"/>
        <end position="32"/>
    </location>
</feature>
<proteinExistence type="predicted"/>
<dbReference type="OrthoDB" id="1653685at2"/>
<accession>A0A449BFC0</accession>
<keyword evidence="3" id="KW-1185">Reference proteome</keyword>
<evidence type="ECO:0000313" key="3">
    <source>
        <dbReference type="Proteomes" id="UP000289841"/>
    </source>
</evidence>
<dbReference type="KEGG" id="aaxa:NCTC10138_01535"/>
<reference evidence="2 3" key="1">
    <citation type="submission" date="2019-01" db="EMBL/GenBank/DDBJ databases">
        <authorList>
            <consortium name="Pathogen Informatics"/>
        </authorList>
    </citation>
    <scope>NUCLEOTIDE SEQUENCE [LARGE SCALE GENOMIC DNA]</scope>
    <source>
        <strain evidence="2 3">NCTC10138</strain>
    </source>
</reference>
<name>A0A449BFC0_HAPAX</name>
<organism evidence="2 3">
    <name type="scientific">Haploplasma axanthum</name>
    <name type="common">Acholeplasma axanthum</name>
    <dbReference type="NCBI Taxonomy" id="29552"/>
    <lineage>
        <taxon>Bacteria</taxon>
        <taxon>Bacillati</taxon>
        <taxon>Mycoplasmatota</taxon>
        <taxon>Mollicutes</taxon>
        <taxon>Acholeplasmatales</taxon>
        <taxon>Acholeplasmataceae</taxon>
        <taxon>Haploplasma</taxon>
    </lineage>
</organism>
<feature type="transmembrane region" description="Helical" evidence="1">
    <location>
        <begin position="129"/>
        <end position="150"/>
    </location>
</feature>
<feature type="transmembrane region" description="Helical" evidence="1">
    <location>
        <begin position="44"/>
        <end position="67"/>
    </location>
</feature>
<gene>
    <name evidence="2" type="ORF">NCTC10138_01535</name>
</gene>
<dbReference type="Proteomes" id="UP000289841">
    <property type="component" value="Chromosome"/>
</dbReference>